<feature type="compositionally biased region" description="Basic and acidic residues" evidence="1">
    <location>
        <begin position="249"/>
        <end position="260"/>
    </location>
</feature>
<dbReference type="RefSeq" id="WP_093149289.1">
    <property type="nucleotide sequence ID" value="NZ_FNBW01000004.1"/>
</dbReference>
<gene>
    <name evidence="3" type="ORF">SAMN05660686_01470</name>
</gene>
<reference evidence="3 4" key="1">
    <citation type="submission" date="2016-10" db="EMBL/GenBank/DDBJ databases">
        <authorList>
            <person name="Varghese N."/>
            <person name="Submissions S."/>
        </authorList>
    </citation>
    <scope>NUCLEOTIDE SEQUENCE [LARGE SCALE GENOMIC DNA]</scope>
    <source>
        <strain evidence="3 4">DSM 18839</strain>
    </source>
</reference>
<evidence type="ECO:0000256" key="1">
    <source>
        <dbReference type="SAM" id="MobiDB-lite"/>
    </source>
</evidence>
<dbReference type="EMBL" id="FNBW01000004">
    <property type="protein sequence ID" value="SDF50547.1"/>
    <property type="molecule type" value="Genomic_DNA"/>
</dbReference>
<proteinExistence type="predicted"/>
<sequence>MRATSKNMIRAAGLSLLMVPAAFATATAAERLVVQEPDLLVVVDREVGCGEITELTMRSSDRDLFRKDSPRMQRVVDGTRAILGFECARTPAFNITGEDNRTGEVVFRGTAGDPTQWLVRSSEALAAAPSGTGSTVGSGSTAAPTSNSVSLGSDAVGGVRTGMTVAEASNAAGGDFPGKPVYRRDLQALVAGDEDCVGRLQSNTRLIAGQRCLVGQTVESDPPRVYQTILHQAVDQDQRAQIVAQLEERFGRPAKRERGELPGSSSNNAGNKYTLLSWRAPLERPIEASARPNGIDPVSHELEALVVSYGQTTEVTLWSTDTALLASNPQIKAKF</sequence>
<accession>A0A8G2EY61</accession>
<feature type="chain" id="PRO_5034603392" evidence="2">
    <location>
        <begin position="25"/>
        <end position="335"/>
    </location>
</feature>
<feature type="compositionally biased region" description="Low complexity" evidence="1">
    <location>
        <begin position="128"/>
        <end position="146"/>
    </location>
</feature>
<feature type="region of interest" description="Disordered" evidence="1">
    <location>
        <begin position="249"/>
        <end position="270"/>
    </location>
</feature>
<keyword evidence="2" id="KW-0732">Signal</keyword>
<keyword evidence="4" id="KW-1185">Reference proteome</keyword>
<dbReference type="AlphaFoldDB" id="A0A8G2EY61"/>
<evidence type="ECO:0000313" key="4">
    <source>
        <dbReference type="Proteomes" id="UP000198615"/>
    </source>
</evidence>
<feature type="region of interest" description="Disordered" evidence="1">
    <location>
        <begin position="128"/>
        <end position="147"/>
    </location>
</feature>
<evidence type="ECO:0000313" key="3">
    <source>
        <dbReference type="EMBL" id="SDF50547.1"/>
    </source>
</evidence>
<dbReference type="Proteomes" id="UP000198615">
    <property type="component" value="Unassembled WGS sequence"/>
</dbReference>
<name>A0A8G2EY61_9PROT</name>
<protein>
    <submittedName>
        <fullName evidence="3">Uncharacterized protein</fullName>
    </submittedName>
</protein>
<comment type="caution">
    <text evidence="3">The sequence shown here is derived from an EMBL/GenBank/DDBJ whole genome shotgun (WGS) entry which is preliminary data.</text>
</comment>
<evidence type="ECO:0000256" key="2">
    <source>
        <dbReference type="SAM" id="SignalP"/>
    </source>
</evidence>
<feature type="signal peptide" evidence="2">
    <location>
        <begin position="1"/>
        <end position="24"/>
    </location>
</feature>
<organism evidence="3 4">
    <name type="scientific">Thalassobaculum litoreum DSM 18839</name>
    <dbReference type="NCBI Taxonomy" id="1123362"/>
    <lineage>
        <taxon>Bacteria</taxon>
        <taxon>Pseudomonadati</taxon>
        <taxon>Pseudomonadota</taxon>
        <taxon>Alphaproteobacteria</taxon>
        <taxon>Rhodospirillales</taxon>
        <taxon>Thalassobaculaceae</taxon>
        <taxon>Thalassobaculum</taxon>
    </lineage>
</organism>